<keyword evidence="2" id="KW-1185">Reference proteome</keyword>
<evidence type="ECO:0000313" key="1">
    <source>
        <dbReference type="EMBL" id="VDO52553.1"/>
    </source>
</evidence>
<dbReference type="STRING" id="42155.A0A0R3RAU2"/>
<reference evidence="1 2" key="2">
    <citation type="submission" date="2018-11" db="EMBL/GenBank/DDBJ databases">
        <authorList>
            <consortium name="Pathogen Informatics"/>
        </authorList>
    </citation>
    <scope>NUCLEOTIDE SEQUENCE [LARGE SCALE GENOMIC DNA]</scope>
</reference>
<sequence length="154" mass="17229">MSKPAASSQFCCDCLTAQNRCSSDSCPCYGARRMCDEHCESARYRGDCLNQAICKCSCETDPARPAKNACSKSERCDCLRIKEPCKCEVNTSCKCNGDCTNGPSKFHVPKHVQSCFLEHKNESSGLILTLIGDDYIYRGDFYHESRSELHVEEQ</sequence>
<protein>
    <submittedName>
        <fullName evidence="3">CRC domain-containing protein</fullName>
    </submittedName>
</protein>
<reference evidence="3" key="1">
    <citation type="submission" date="2017-02" db="UniProtKB">
        <authorList>
            <consortium name="WormBaseParasite"/>
        </authorList>
    </citation>
    <scope>IDENTIFICATION</scope>
</reference>
<gene>
    <name evidence="1" type="ORF">BTMF_LOCUS15129</name>
</gene>
<proteinExistence type="predicted"/>
<organism evidence="3">
    <name type="scientific">Brugia timori</name>
    <dbReference type="NCBI Taxonomy" id="42155"/>
    <lineage>
        <taxon>Eukaryota</taxon>
        <taxon>Metazoa</taxon>
        <taxon>Ecdysozoa</taxon>
        <taxon>Nematoda</taxon>
        <taxon>Chromadorea</taxon>
        <taxon>Rhabditida</taxon>
        <taxon>Spirurina</taxon>
        <taxon>Spiruromorpha</taxon>
        <taxon>Filarioidea</taxon>
        <taxon>Onchocercidae</taxon>
        <taxon>Brugia</taxon>
    </lineage>
</organism>
<dbReference type="EMBL" id="UZAG01022123">
    <property type="protein sequence ID" value="VDO52553.1"/>
    <property type="molecule type" value="Genomic_DNA"/>
</dbReference>
<dbReference type="Proteomes" id="UP000280834">
    <property type="component" value="Unassembled WGS sequence"/>
</dbReference>
<dbReference type="AlphaFoldDB" id="A0A0R3RAU2"/>
<evidence type="ECO:0000313" key="2">
    <source>
        <dbReference type="Proteomes" id="UP000280834"/>
    </source>
</evidence>
<accession>A0A0R3RAU2</accession>
<evidence type="ECO:0000313" key="3">
    <source>
        <dbReference type="WBParaSite" id="BTMF_0001715801-mRNA-1"/>
    </source>
</evidence>
<name>A0A0R3RAU2_9BILA</name>
<dbReference type="WBParaSite" id="BTMF_0001715801-mRNA-1">
    <property type="protein sequence ID" value="BTMF_0001715801-mRNA-1"/>
    <property type="gene ID" value="BTMF_0001715801"/>
</dbReference>